<accession>A0A3B0SAA2</accession>
<protein>
    <recommendedName>
        <fullName evidence="2">LPS-assembly lipoprotein</fullName>
    </recommendedName>
</protein>
<reference evidence="1" key="1">
    <citation type="submission" date="2018-06" db="EMBL/GenBank/DDBJ databases">
        <authorList>
            <person name="Zhirakovskaya E."/>
        </authorList>
    </citation>
    <scope>NUCLEOTIDE SEQUENCE</scope>
</reference>
<dbReference type="GO" id="GO:0019867">
    <property type="term" value="C:outer membrane"/>
    <property type="evidence" value="ECO:0007669"/>
    <property type="project" value="InterPro"/>
</dbReference>
<name>A0A3B0SAA2_9ZZZZ</name>
<dbReference type="InterPro" id="IPR007485">
    <property type="entry name" value="LPS_assembly_LptE"/>
</dbReference>
<dbReference type="GO" id="GO:0043165">
    <property type="term" value="P:Gram-negative-bacterium-type cell outer membrane assembly"/>
    <property type="evidence" value="ECO:0007669"/>
    <property type="project" value="InterPro"/>
</dbReference>
<evidence type="ECO:0008006" key="2">
    <source>
        <dbReference type="Google" id="ProtNLM"/>
    </source>
</evidence>
<dbReference type="Gene3D" id="3.30.160.150">
    <property type="entry name" value="Lipoprotein like domain"/>
    <property type="match status" value="1"/>
</dbReference>
<dbReference type="PROSITE" id="PS51257">
    <property type="entry name" value="PROKAR_LIPOPROTEIN"/>
    <property type="match status" value="1"/>
</dbReference>
<dbReference type="AlphaFoldDB" id="A0A3B0SAA2"/>
<gene>
    <name evidence="1" type="ORF">MNBD_ALPHA07-917</name>
</gene>
<proteinExistence type="predicted"/>
<dbReference type="Pfam" id="PF04390">
    <property type="entry name" value="LptE"/>
    <property type="match status" value="1"/>
</dbReference>
<organism evidence="1">
    <name type="scientific">hydrothermal vent metagenome</name>
    <dbReference type="NCBI Taxonomy" id="652676"/>
    <lineage>
        <taxon>unclassified sequences</taxon>
        <taxon>metagenomes</taxon>
        <taxon>ecological metagenomes</taxon>
    </lineage>
</organism>
<sequence length="164" mass="17410">MSSFNRRTFLLAIPATALTGCGFTPAYGPSGAATRLQNAILVDEPKTRDAFLLTQNIEDRLGRASNPRYGLSYAITTRDNAIAITAANVTNRFNLEGAVTYTLRDLQTGAVVTTGKVNSFTSYSASGSTVATQAAERDARTRLMSILSDQIITRLIAASPGLSA</sequence>
<evidence type="ECO:0000313" key="1">
    <source>
        <dbReference type="EMBL" id="VAW03151.1"/>
    </source>
</evidence>
<dbReference type="EMBL" id="UOEG01000252">
    <property type="protein sequence ID" value="VAW03151.1"/>
    <property type="molecule type" value="Genomic_DNA"/>
</dbReference>